<evidence type="ECO:0000313" key="4">
    <source>
        <dbReference type="Proteomes" id="UP000050501"/>
    </source>
</evidence>
<keyword evidence="1" id="KW-0472">Membrane</keyword>
<reference evidence="2" key="1">
    <citation type="journal article" date="2015" name="Genome Announc.">
        <title>Draft Genome Sequences of Anaerolinea thermolimosa IMO-1, Bellilinea caldifistulae GOMI-1, Leptolinea tardivitalis YMTK-2, Levilinea saccharolytica KIBI-1, Longilinea arvoryzae KOME-1, Previously Described as Members of the Class Anaerolineae (Chloroflexi).</title>
        <authorList>
            <person name="Matsuura N."/>
            <person name="Tourlousse M.D."/>
            <person name="Ohashi A."/>
            <person name="Hugenholtz P."/>
            <person name="Sekiguchi Y."/>
        </authorList>
    </citation>
    <scope>NUCLEOTIDE SEQUENCE</scope>
    <source>
        <strain evidence="2">KIBI-1</strain>
    </source>
</reference>
<keyword evidence="4" id="KW-1185">Reference proteome</keyword>
<feature type="transmembrane region" description="Helical" evidence="1">
    <location>
        <begin position="57"/>
        <end position="77"/>
    </location>
</feature>
<name>A0A0M8JQL6_9CHLR</name>
<sequence length="540" mass="59789">MDLVKNRTRLGIVALALGWLADVLFFRQSLGINFPLFTLLTIAAGAWILYAEGARPAWGRSLILAGAALVFAFIPFVRQEPLTIFLSLVFCMVLLVGLALTARGGQWPRFSLSDWVLGFFQLLLGAVTGGGRLFLVSREKTLAEGEPAPSSTRKLLWGLLRGLVLAFPVVLVLGLLLSAADPIFSKRLTDALSFLDPKRWPEYILRLFLILGIAYELAGVFLFGIEKSGKRKLIGEDGPWLKPFLGWVEAAVILTGVVVLFSFFVIIQFQYFFGGQANINLEGYTYSEYARRGFGELVWVAVLSLMLYLGLSTITQRKSRFASVSFSALGVLLVFLVGVMLISAFQRLLLYESVYGFTRLRTYTHIFMIWLGVLLALTAALEFTQLLRGFGLALLFAGLGFALTLAVVNVDAHIARQNAARALQGAQLDRYYLSDLSSDAAPALVQLFESSPAGDARDQMGAELACRIVKEAHPFTDPDEVLRWADWPSFHLSPALAKTALARVQPTLEADYPVKANGEYDWQVRIRGEWQPCTTYRSMD</sequence>
<dbReference type="AlphaFoldDB" id="A0A0M8JQL6"/>
<accession>A0A0M8JQL6</accession>
<feature type="transmembrane region" description="Helical" evidence="1">
    <location>
        <begin position="390"/>
        <end position="408"/>
    </location>
</feature>
<dbReference type="Proteomes" id="UP000050501">
    <property type="component" value="Unassembled WGS sequence"/>
</dbReference>
<protein>
    <submittedName>
        <fullName evidence="2">Uncharacterized protein</fullName>
    </submittedName>
</protein>
<dbReference type="RefSeq" id="WP_062419892.1">
    <property type="nucleotide sequence ID" value="NZ_BBXZ01000185.1"/>
</dbReference>
<organism evidence="2">
    <name type="scientific">Levilinea saccharolytica</name>
    <dbReference type="NCBI Taxonomy" id="229921"/>
    <lineage>
        <taxon>Bacteria</taxon>
        <taxon>Bacillati</taxon>
        <taxon>Chloroflexota</taxon>
        <taxon>Anaerolineae</taxon>
        <taxon>Anaerolineales</taxon>
        <taxon>Anaerolineaceae</taxon>
        <taxon>Levilinea</taxon>
    </lineage>
</organism>
<dbReference type="EMBL" id="LGCM01000019">
    <property type="protein sequence ID" value="KPL87504.1"/>
    <property type="molecule type" value="Genomic_DNA"/>
</dbReference>
<keyword evidence="1" id="KW-0812">Transmembrane</keyword>
<dbReference type="STRING" id="229921.ADN01_05025"/>
<feature type="transmembrane region" description="Helical" evidence="1">
    <location>
        <begin position="323"/>
        <end position="345"/>
    </location>
</feature>
<evidence type="ECO:0000313" key="3">
    <source>
        <dbReference type="EMBL" id="KPL87504.1"/>
    </source>
</evidence>
<evidence type="ECO:0000313" key="2">
    <source>
        <dbReference type="EMBL" id="GAP19629.1"/>
    </source>
</evidence>
<gene>
    <name evidence="3" type="ORF">ADN01_05025</name>
    <name evidence="2" type="ORF">LSAC_03539</name>
</gene>
<dbReference type="EMBL" id="DF967975">
    <property type="protein sequence ID" value="GAP19629.1"/>
    <property type="molecule type" value="Genomic_DNA"/>
</dbReference>
<feature type="transmembrane region" description="Helical" evidence="1">
    <location>
        <begin position="32"/>
        <end position="51"/>
    </location>
</feature>
<dbReference type="InterPro" id="IPR025291">
    <property type="entry name" value="DUF4153"/>
</dbReference>
<dbReference type="OrthoDB" id="9767931at2"/>
<feature type="transmembrane region" description="Helical" evidence="1">
    <location>
        <begin position="115"/>
        <end position="135"/>
    </location>
</feature>
<dbReference type="Pfam" id="PF13687">
    <property type="entry name" value="DUF4153"/>
    <property type="match status" value="1"/>
</dbReference>
<feature type="transmembrane region" description="Helical" evidence="1">
    <location>
        <begin position="203"/>
        <end position="223"/>
    </location>
</feature>
<dbReference type="PATRIC" id="fig|229921.5.peg.3360"/>
<feature type="transmembrane region" description="Helical" evidence="1">
    <location>
        <begin position="155"/>
        <end position="180"/>
    </location>
</feature>
<proteinExistence type="predicted"/>
<feature type="transmembrane region" description="Helical" evidence="1">
    <location>
        <begin position="365"/>
        <end position="383"/>
    </location>
</feature>
<reference evidence="3 4" key="2">
    <citation type="submission" date="2015-07" db="EMBL/GenBank/DDBJ databases">
        <title>Genome sequence of Levilinea saccharolytica DSM 16555.</title>
        <authorList>
            <person name="Hemp J."/>
            <person name="Ward L.M."/>
            <person name="Pace L.A."/>
            <person name="Fischer W.W."/>
        </authorList>
    </citation>
    <scope>NUCLEOTIDE SEQUENCE [LARGE SCALE GENOMIC DNA]</scope>
    <source>
        <strain evidence="3 4">KIBI-1</strain>
    </source>
</reference>
<feature type="transmembrane region" description="Helical" evidence="1">
    <location>
        <begin position="293"/>
        <end position="311"/>
    </location>
</feature>
<feature type="transmembrane region" description="Helical" evidence="1">
    <location>
        <begin position="84"/>
        <end position="103"/>
    </location>
</feature>
<keyword evidence="1" id="KW-1133">Transmembrane helix</keyword>
<evidence type="ECO:0000256" key="1">
    <source>
        <dbReference type="SAM" id="Phobius"/>
    </source>
</evidence>
<feature type="transmembrane region" description="Helical" evidence="1">
    <location>
        <begin position="244"/>
        <end position="273"/>
    </location>
</feature>